<dbReference type="EMBL" id="HE575324">
    <property type="protein sequence ID" value="CCC95261.1"/>
    <property type="molecule type" value="Genomic_DNA"/>
</dbReference>
<evidence type="ECO:0000259" key="3">
    <source>
        <dbReference type="PROSITE" id="PS50103"/>
    </source>
</evidence>
<feature type="compositionally biased region" description="Basic residues" evidence="2">
    <location>
        <begin position="421"/>
        <end position="460"/>
    </location>
</feature>
<protein>
    <submittedName>
        <fullName evidence="4">Uncharacterized protein TCIL3000_11_6870</fullName>
    </submittedName>
</protein>
<dbReference type="InterPro" id="IPR000571">
    <property type="entry name" value="Znf_CCCH"/>
</dbReference>
<dbReference type="VEuPathDB" id="TriTrypDB:TcIL3000.11.6870"/>
<evidence type="ECO:0000256" key="2">
    <source>
        <dbReference type="SAM" id="MobiDB-lite"/>
    </source>
</evidence>
<feature type="region of interest" description="Disordered" evidence="2">
    <location>
        <begin position="203"/>
        <end position="238"/>
    </location>
</feature>
<feature type="region of interest" description="Disordered" evidence="2">
    <location>
        <begin position="415"/>
        <end position="470"/>
    </location>
</feature>
<dbReference type="GO" id="GO:0008270">
    <property type="term" value="F:zinc ion binding"/>
    <property type="evidence" value="ECO:0007669"/>
    <property type="project" value="UniProtKB-KW"/>
</dbReference>
<dbReference type="AlphaFoldDB" id="G0V0U0"/>
<reference evidence="4" key="1">
    <citation type="journal article" date="2012" name="Proc. Natl. Acad. Sci. U.S.A.">
        <title>Antigenic diversity is generated by distinct evolutionary mechanisms in African trypanosome species.</title>
        <authorList>
            <person name="Jackson A.P."/>
            <person name="Berry A."/>
            <person name="Aslett M."/>
            <person name="Allison H.C."/>
            <person name="Burton P."/>
            <person name="Vavrova-Anderson J."/>
            <person name="Brown R."/>
            <person name="Browne H."/>
            <person name="Corton N."/>
            <person name="Hauser H."/>
            <person name="Gamble J."/>
            <person name="Gilderthorp R."/>
            <person name="Marcello L."/>
            <person name="McQuillan J."/>
            <person name="Otto T.D."/>
            <person name="Quail M.A."/>
            <person name="Sanders M.J."/>
            <person name="van Tonder A."/>
            <person name="Ginger M.L."/>
            <person name="Field M.C."/>
            <person name="Barry J.D."/>
            <person name="Hertz-Fowler C."/>
            <person name="Berriman M."/>
        </authorList>
    </citation>
    <scope>NUCLEOTIDE SEQUENCE</scope>
    <source>
        <strain evidence="4">IL3000</strain>
    </source>
</reference>
<keyword evidence="1" id="KW-0479">Metal-binding</keyword>
<sequence length="470" mass="53504">MQGSDPAKSFLEKLKLGRTAAGAVDNNAPPDSDGVIIRRVERQYASEPLSALGLKLTDDGEVLSTEAGSPAANSNILPHYMIIAVNGTFVGSRLDFEEIASQPLNLIIKLQSTAAMSELLANILDEEEKKSNENIDMVIDTNSLLQTTPRYGFLSAEHPMFLRWNQRLQTQREARQLIRQATRKAEEQQAKEALEMLKRVMETSEVQQNEEHQEEKQQLCHNQEPIKVPTPDPGSRGEEDFLLKRVQDESSFGTANQDNEAFEPLEEASREELLRLIGAKPMEESVVQAVPTCDGVDVRFFINPTEEYTLSNGMRVTVSVKQRSGPVPEPPPGKPPKRVVVATQISANGAAQSTKSQGTEESCTFCYMRGHLEKDCDEKKEQERKLAGVPRERQICRDYMRGRCNRSDCIMKHTPSQFRDRRSRSRSRDRSARRRSRDRDRHRKRTGRERSGNRRRSRRRGSSERFRRRK</sequence>
<proteinExistence type="predicted"/>
<feature type="zinc finger region" description="C3H1-type" evidence="1">
    <location>
        <begin position="390"/>
        <end position="416"/>
    </location>
</feature>
<feature type="domain" description="C3H1-type" evidence="3">
    <location>
        <begin position="390"/>
        <end position="416"/>
    </location>
</feature>
<feature type="compositionally biased region" description="Basic and acidic residues" evidence="2">
    <location>
        <begin position="461"/>
        <end position="470"/>
    </location>
</feature>
<name>G0V0U0_TRYCI</name>
<keyword evidence="1" id="KW-0862">Zinc</keyword>
<accession>G0V0U0</accession>
<keyword evidence="1" id="KW-0863">Zinc-finger</keyword>
<feature type="compositionally biased region" description="Basic and acidic residues" evidence="2">
    <location>
        <begin position="209"/>
        <end position="218"/>
    </location>
</feature>
<organism evidence="4">
    <name type="scientific">Trypanosoma congolense (strain IL3000)</name>
    <dbReference type="NCBI Taxonomy" id="1068625"/>
    <lineage>
        <taxon>Eukaryota</taxon>
        <taxon>Discoba</taxon>
        <taxon>Euglenozoa</taxon>
        <taxon>Kinetoplastea</taxon>
        <taxon>Metakinetoplastina</taxon>
        <taxon>Trypanosomatida</taxon>
        <taxon>Trypanosomatidae</taxon>
        <taxon>Trypanosoma</taxon>
        <taxon>Nannomonas</taxon>
    </lineage>
</organism>
<dbReference type="PROSITE" id="PS50103">
    <property type="entry name" value="ZF_C3H1"/>
    <property type="match status" value="1"/>
</dbReference>
<evidence type="ECO:0000313" key="4">
    <source>
        <dbReference type="EMBL" id="CCC95261.1"/>
    </source>
</evidence>
<evidence type="ECO:0000256" key="1">
    <source>
        <dbReference type="PROSITE-ProRule" id="PRU00723"/>
    </source>
</evidence>
<gene>
    <name evidence="4" type="ORF">TCIL3000_11_6870</name>
</gene>